<keyword evidence="1" id="KW-0732">Signal</keyword>
<feature type="signal peptide" evidence="1">
    <location>
        <begin position="1"/>
        <end position="23"/>
    </location>
</feature>
<protein>
    <submittedName>
        <fullName evidence="2">AAEL002561-PA</fullName>
    </submittedName>
</protein>
<dbReference type="HOGENOM" id="CLU_2348357_0_0_1"/>
<evidence type="ECO:0000256" key="1">
    <source>
        <dbReference type="SAM" id="SignalP"/>
    </source>
</evidence>
<proteinExistence type="predicted"/>
<dbReference type="PaxDb" id="7159-AAEL002561-PA"/>
<name>Q17HU3_AEDAE</name>
<organism evidence="2 3">
    <name type="scientific">Aedes aegypti</name>
    <name type="common">Yellowfever mosquito</name>
    <name type="synonym">Culex aegypti</name>
    <dbReference type="NCBI Taxonomy" id="7159"/>
    <lineage>
        <taxon>Eukaryota</taxon>
        <taxon>Metazoa</taxon>
        <taxon>Ecdysozoa</taxon>
        <taxon>Arthropoda</taxon>
        <taxon>Hexapoda</taxon>
        <taxon>Insecta</taxon>
        <taxon>Pterygota</taxon>
        <taxon>Neoptera</taxon>
        <taxon>Endopterygota</taxon>
        <taxon>Diptera</taxon>
        <taxon>Nematocera</taxon>
        <taxon>Culicoidea</taxon>
        <taxon>Culicidae</taxon>
        <taxon>Culicinae</taxon>
        <taxon>Aedini</taxon>
        <taxon>Aedes</taxon>
        <taxon>Stegomyia</taxon>
    </lineage>
</organism>
<sequence length="97" mass="10315">MRPIVASLVIVLAALNIIQPTEAFGFDFLDELAELLFGSSEEEWSSGVMVIKKDTGTVDVVCDKCNLTVNCINCTRIDTNIMDAAPTTMSTASPGSG</sequence>
<evidence type="ECO:0000313" key="3">
    <source>
        <dbReference type="Proteomes" id="UP000682892"/>
    </source>
</evidence>
<feature type="chain" id="PRO_5014307952" evidence="1">
    <location>
        <begin position="24"/>
        <end position="97"/>
    </location>
</feature>
<accession>Q17HU3</accession>
<gene>
    <name evidence="2" type="ORF">AaeL_AAEL002561</name>
</gene>
<dbReference type="Proteomes" id="UP000682892">
    <property type="component" value="Chromosome 1"/>
</dbReference>
<dbReference type="EMBL" id="CH477245">
    <property type="protein sequence ID" value="EAT46249.1"/>
    <property type="molecule type" value="Genomic_DNA"/>
</dbReference>
<evidence type="ECO:0000313" key="2">
    <source>
        <dbReference type="EMBL" id="EAT46249.1"/>
    </source>
</evidence>
<reference evidence="2" key="2">
    <citation type="journal article" date="2007" name="Science">
        <title>Genome sequence of Aedes aegypti, a major arbovirus vector.</title>
        <authorList>
            <person name="Nene V."/>
            <person name="Wortman J.R."/>
            <person name="Lawson D."/>
            <person name="Haas B."/>
            <person name="Kodira C."/>
            <person name="Tu Z.J."/>
            <person name="Loftus B."/>
            <person name="Xi Z."/>
            <person name="Megy K."/>
            <person name="Grabherr M."/>
            <person name="Ren Q."/>
            <person name="Zdobnov E.M."/>
            <person name="Lobo N.F."/>
            <person name="Campbell K.S."/>
            <person name="Brown S.E."/>
            <person name="Bonaldo M.F."/>
            <person name="Zhu J."/>
            <person name="Sinkins S.P."/>
            <person name="Hogenkamp D.G."/>
            <person name="Amedeo P."/>
            <person name="Arensburger P."/>
            <person name="Atkinson P.W."/>
            <person name="Bidwell S."/>
            <person name="Biedler J."/>
            <person name="Birney E."/>
            <person name="Bruggner R.V."/>
            <person name="Costas J."/>
            <person name="Coy M.R."/>
            <person name="Crabtree J."/>
            <person name="Crawford M."/>
            <person name="Debruyn B."/>
            <person name="Decaprio D."/>
            <person name="Eiglmeier K."/>
            <person name="Eisenstadt E."/>
            <person name="El-Dorry H."/>
            <person name="Gelbart W.M."/>
            <person name="Gomes S.L."/>
            <person name="Hammond M."/>
            <person name="Hannick L.I."/>
            <person name="Hogan J.R."/>
            <person name="Holmes M.H."/>
            <person name="Jaffe D."/>
            <person name="Johnston J.S."/>
            <person name="Kennedy R.C."/>
            <person name="Koo H."/>
            <person name="Kravitz S."/>
            <person name="Kriventseva E.V."/>
            <person name="Kulp D."/>
            <person name="Labutti K."/>
            <person name="Lee E."/>
            <person name="Li S."/>
            <person name="Lovin D.D."/>
            <person name="Mao C."/>
            <person name="Mauceli E."/>
            <person name="Menck C.F."/>
            <person name="Miller J.R."/>
            <person name="Montgomery P."/>
            <person name="Mori A."/>
            <person name="Nascimento A.L."/>
            <person name="Naveira H.F."/>
            <person name="Nusbaum C."/>
            <person name="O'leary S."/>
            <person name="Orvis J."/>
            <person name="Pertea M."/>
            <person name="Quesneville H."/>
            <person name="Reidenbach K.R."/>
            <person name="Rogers Y.H."/>
            <person name="Roth C.W."/>
            <person name="Schneider J.R."/>
            <person name="Schatz M."/>
            <person name="Shumway M."/>
            <person name="Stanke M."/>
            <person name="Stinson E.O."/>
            <person name="Tubio J.M."/>
            <person name="Vanzee J.P."/>
            <person name="Verjovski-Almeida S."/>
            <person name="Werner D."/>
            <person name="White O."/>
            <person name="Wyder S."/>
            <person name="Zeng Q."/>
            <person name="Zhao Q."/>
            <person name="Zhao Y."/>
            <person name="Hill C.A."/>
            <person name="Raikhel A.S."/>
            <person name="Soares M.B."/>
            <person name="Knudson D.L."/>
            <person name="Lee N.H."/>
            <person name="Galagan J."/>
            <person name="Salzberg S.L."/>
            <person name="Paulsen I.T."/>
            <person name="Dimopoulos G."/>
            <person name="Collins F.H."/>
            <person name="Birren B."/>
            <person name="Fraser-Liggett C.M."/>
            <person name="Severson D.W."/>
        </authorList>
    </citation>
    <scope>NUCLEOTIDE SEQUENCE [LARGE SCALE GENOMIC DNA]</scope>
    <source>
        <strain evidence="2">Liverpool</strain>
    </source>
</reference>
<dbReference type="AlphaFoldDB" id="Q17HU3"/>
<reference evidence="2" key="1">
    <citation type="submission" date="2005-10" db="EMBL/GenBank/DDBJ databases">
        <authorList>
            <person name="Loftus B.J."/>
            <person name="Nene V.M."/>
            <person name="Hannick L.I."/>
            <person name="Bidwell S."/>
            <person name="Haas B."/>
            <person name="Amedeo P."/>
            <person name="Orvis J."/>
            <person name="Wortman J.R."/>
            <person name="White O.R."/>
            <person name="Salzberg S."/>
            <person name="Shumway M."/>
            <person name="Koo H."/>
            <person name="Zhao Y."/>
            <person name="Holmes M."/>
            <person name="Miller J."/>
            <person name="Schatz M."/>
            <person name="Pop M."/>
            <person name="Pai G."/>
            <person name="Utterback T."/>
            <person name="Rogers Y.-H."/>
            <person name="Kravitz S."/>
            <person name="Fraser C.M."/>
        </authorList>
    </citation>
    <scope>NUCLEOTIDE SEQUENCE</scope>
    <source>
        <strain evidence="2">Liverpool</strain>
    </source>
</reference>
<reference evidence="2" key="3">
    <citation type="submission" date="2012-09" db="EMBL/GenBank/DDBJ databases">
        <authorList>
            <consortium name="VectorBase"/>
        </authorList>
    </citation>
    <scope>NUCLEOTIDE SEQUENCE</scope>
    <source>
        <strain evidence="2">Liverpool</strain>
    </source>
</reference>